<keyword evidence="2" id="KW-1185">Reference proteome</keyword>
<dbReference type="AlphaFoldDB" id="B3PBR6"/>
<evidence type="ECO:0000313" key="1">
    <source>
        <dbReference type="EMBL" id="ACE82823.1"/>
    </source>
</evidence>
<reference evidence="1 2" key="1">
    <citation type="journal article" date="2008" name="J. Bacteriol.">
        <title>Insights into plant cell wall degradation from the genome sequence of the soil bacterium Cellvibrio japonicus.</title>
        <authorList>
            <person name="Deboy R.T."/>
            <person name="Mongodin E.F."/>
            <person name="Fouts D.E."/>
            <person name="Tailford L.E."/>
            <person name="Khouri H."/>
            <person name="Emerson J.B."/>
            <person name="Mohamoud Y."/>
            <person name="Watkins K."/>
            <person name="Henrissat B."/>
            <person name="Gilbert H.J."/>
            <person name="Nelson K.E."/>
        </authorList>
    </citation>
    <scope>NUCLEOTIDE SEQUENCE [LARGE SCALE GENOMIC DNA]</scope>
    <source>
        <strain evidence="1 2">Ueda107</strain>
    </source>
</reference>
<proteinExistence type="predicted"/>
<evidence type="ECO:0000313" key="2">
    <source>
        <dbReference type="Proteomes" id="UP000001036"/>
    </source>
</evidence>
<dbReference type="HOGENOM" id="CLU_3402755_0_0_6"/>
<name>B3PBR6_CELJU</name>
<protein>
    <submittedName>
        <fullName evidence="1">Uncharacterized protein</fullName>
    </submittedName>
</protein>
<sequence length="30" mass="3361">MTKSYTRDGGSSNKKHDICIFSGFLLGFFC</sequence>
<dbReference type="KEGG" id="cja:CJA_1130"/>
<gene>
    <name evidence="1" type="ordered locus">CJA_1130</name>
</gene>
<accession>B3PBR6</accession>
<organism evidence="1 2">
    <name type="scientific">Cellvibrio japonicus (strain Ueda107)</name>
    <name type="common">Pseudomonas fluorescens subsp. cellulosa</name>
    <dbReference type="NCBI Taxonomy" id="498211"/>
    <lineage>
        <taxon>Bacteria</taxon>
        <taxon>Pseudomonadati</taxon>
        <taxon>Pseudomonadota</taxon>
        <taxon>Gammaproteobacteria</taxon>
        <taxon>Cellvibrionales</taxon>
        <taxon>Cellvibrionaceae</taxon>
        <taxon>Cellvibrio</taxon>
    </lineage>
</organism>
<dbReference type="Proteomes" id="UP000001036">
    <property type="component" value="Chromosome"/>
</dbReference>
<dbReference type="EMBL" id="CP000934">
    <property type="protein sequence ID" value="ACE82823.1"/>
    <property type="molecule type" value="Genomic_DNA"/>
</dbReference>